<feature type="compositionally biased region" description="Low complexity" evidence="1">
    <location>
        <begin position="31"/>
        <end position="41"/>
    </location>
</feature>
<reference evidence="2 3" key="1">
    <citation type="submission" date="2024-09" db="EMBL/GenBank/DDBJ databases">
        <authorList>
            <person name="Sun Q."/>
            <person name="Mori K."/>
        </authorList>
    </citation>
    <scope>NUCLEOTIDE SEQUENCE [LARGE SCALE GENOMIC DNA]</scope>
    <source>
        <strain evidence="2 3">CCM 7609</strain>
    </source>
</reference>
<keyword evidence="3" id="KW-1185">Reference proteome</keyword>
<sequence>MSGRGDRAEEPGPGADQTGVPGHGPAHRPRAAAPGRPQAGRITNRGCHQGEDDHSIKERPPPGLGPQDRAMTGATVPATVVVIPHKTLSP</sequence>
<feature type="compositionally biased region" description="Basic and acidic residues" evidence="1">
    <location>
        <begin position="48"/>
        <end position="60"/>
    </location>
</feature>
<comment type="caution">
    <text evidence="2">The sequence shown here is derived from an EMBL/GenBank/DDBJ whole genome shotgun (WGS) entry which is preliminary data.</text>
</comment>
<evidence type="ECO:0000313" key="2">
    <source>
        <dbReference type="EMBL" id="MFB9075453.1"/>
    </source>
</evidence>
<dbReference type="EMBL" id="JBHMFI010000023">
    <property type="protein sequence ID" value="MFB9075453.1"/>
    <property type="molecule type" value="Genomic_DNA"/>
</dbReference>
<evidence type="ECO:0000256" key="1">
    <source>
        <dbReference type="SAM" id="MobiDB-lite"/>
    </source>
</evidence>
<name>A0ABV5G951_9MICC</name>
<evidence type="ECO:0000313" key="3">
    <source>
        <dbReference type="Proteomes" id="UP001589575"/>
    </source>
</evidence>
<feature type="compositionally biased region" description="Basic and acidic residues" evidence="1">
    <location>
        <begin position="1"/>
        <end position="10"/>
    </location>
</feature>
<feature type="region of interest" description="Disordered" evidence="1">
    <location>
        <begin position="1"/>
        <end position="73"/>
    </location>
</feature>
<accession>A0ABV5G951</accession>
<organism evidence="2 3">
    <name type="scientific">Citricoccus parietis</name>
    <dbReference type="NCBI Taxonomy" id="592307"/>
    <lineage>
        <taxon>Bacteria</taxon>
        <taxon>Bacillati</taxon>
        <taxon>Actinomycetota</taxon>
        <taxon>Actinomycetes</taxon>
        <taxon>Micrococcales</taxon>
        <taxon>Micrococcaceae</taxon>
        <taxon>Citricoccus</taxon>
    </lineage>
</organism>
<proteinExistence type="predicted"/>
<gene>
    <name evidence="2" type="ORF">ACFFX0_31535</name>
</gene>
<protein>
    <submittedName>
        <fullName evidence="2">Uncharacterized protein</fullName>
    </submittedName>
</protein>
<dbReference type="Proteomes" id="UP001589575">
    <property type="component" value="Unassembled WGS sequence"/>
</dbReference>